<dbReference type="Proteomes" id="UP000027265">
    <property type="component" value="Unassembled WGS sequence"/>
</dbReference>
<accession>A0A067P7U4</accession>
<sequence>MSTTTITSTTSSTLTRKRGLSLYFTTPQGQASFLLTLPSELILKILDLVIIYNRRNASALASICKRISQLIDIILYTNVTLATPHKISLFHRTTLTKPPGFISNHVKKLAVTWTGRMHSHVENELARIVHTCSGCRVLALPPCDLPFTASFPPRTSSYRDVKHITTSSPPSPFELVLGSYIDLAPKPILSFYLPAGSTSTPSSHRKPNPALFASLTHLRFCEPSDLYHSLPSVLDSFSSPLSSLSHLHLCRRARANEDNDLAFTSDIRDCLRSRKTLKMMVVSIFPSLRRESQDRELMRKDIRESSIWLLLDEVAREDERLLVVDGEYGAWVKEWQTPSLFNFWDDAVKRHAQIKAEMKED</sequence>
<evidence type="ECO:0000259" key="1">
    <source>
        <dbReference type="PROSITE" id="PS50181"/>
    </source>
</evidence>
<dbReference type="PROSITE" id="PS50181">
    <property type="entry name" value="FBOX"/>
    <property type="match status" value="1"/>
</dbReference>
<evidence type="ECO:0000313" key="2">
    <source>
        <dbReference type="EMBL" id="KDQ50849.1"/>
    </source>
</evidence>
<proteinExistence type="predicted"/>
<dbReference type="AlphaFoldDB" id="A0A067P7U4"/>
<reference evidence="3" key="1">
    <citation type="journal article" date="2014" name="Proc. Natl. Acad. Sci. U.S.A.">
        <title>Extensive sampling of basidiomycete genomes demonstrates inadequacy of the white-rot/brown-rot paradigm for wood decay fungi.</title>
        <authorList>
            <person name="Riley R."/>
            <person name="Salamov A.A."/>
            <person name="Brown D.W."/>
            <person name="Nagy L.G."/>
            <person name="Floudas D."/>
            <person name="Held B.W."/>
            <person name="Levasseur A."/>
            <person name="Lombard V."/>
            <person name="Morin E."/>
            <person name="Otillar R."/>
            <person name="Lindquist E.A."/>
            <person name="Sun H."/>
            <person name="LaButti K.M."/>
            <person name="Schmutz J."/>
            <person name="Jabbour D."/>
            <person name="Luo H."/>
            <person name="Baker S.E."/>
            <person name="Pisabarro A.G."/>
            <person name="Walton J.D."/>
            <person name="Blanchette R.A."/>
            <person name="Henrissat B."/>
            <person name="Martin F."/>
            <person name="Cullen D."/>
            <person name="Hibbett D.S."/>
            <person name="Grigoriev I.V."/>
        </authorList>
    </citation>
    <scope>NUCLEOTIDE SEQUENCE [LARGE SCALE GENOMIC DNA]</scope>
    <source>
        <strain evidence="3">MUCL 33604</strain>
    </source>
</reference>
<evidence type="ECO:0000313" key="3">
    <source>
        <dbReference type="Proteomes" id="UP000027265"/>
    </source>
</evidence>
<dbReference type="EMBL" id="KL197754">
    <property type="protein sequence ID" value="KDQ50849.1"/>
    <property type="molecule type" value="Genomic_DNA"/>
</dbReference>
<name>A0A067P7U4_9AGAM</name>
<dbReference type="OrthoDB" id="3259136at2759"/>
<dbReference type="InterPro" id="IPR001810">
    <property type="entry name" value="F-box_dom"/>
</dbReference>
<dbReference type="HOGENOM" id="CLU_070119_0_0_1"/>
<protein>
    <recommendedName>
        <fullName evidence="1">F-box domain-containing protein</fullName>
    </recommendedName>
</protein>
<dbReference type="InParanoid" id="A0A067P7U4"/>
<feature type="domain" description="F-box" evidence="1">
    <location>
        <begin position="31"/>
        <end position="79"/>
    </location>
</feature>
<keyword evidence="3" id="KW-1185">Reference proteome</keyword>
<gene>
    <name evidence="2" type="ORF">JAAARDRAFT_41635</name>
</gene>
<organism evidence="2 3">
    <name type="scientific">Jaapia argillacea MUCL 33604</name>
    <dbReference type="NCBI Taxonomy" id="933084"/>
    <lineage>
        <taxon>Eukaryota</taxon>
        <taxon>Fungi</taxon>
        <taxon>Dikarya</taxon>
        <taxon>Basidiomycota</taxon>
        <taxon>Agaricomycotina</taxon>
        <taxon>Agaricomycetes</taxon>
        <taxon>Agaricomycetidae</taxon>
        <taxon>Jaapiales</taxon>
        <taxon>Jaapiaceae</taxon>
        <taxon>Jaapia</taxon>
    </lineage>
</organism>